<dbReference type="RefSeq" id="WP_169059080.1">
    <property type="nucleotide sequence ID" value="NZ_JABCAG010000059.1"/>
</dbReference>
<dbReference type="EMBL" id="JABCAG010000059">
    <property type="protein sequence ID" value="NMP59538.1"/>
    <property type="molecule type" value="Genomic_DNA"/>
</dbReference>
<feature type="transmembrane region" description="Helical" evidence="1">
    <location>
        <begin position="44"/>
        <end position="63"/>
    </location>
</feature>
<gene>
    <name evidence="2" type="ORF">HI921_13910</name>
</gene>
<evidence type="ECO:0000313" key="2">
    <source>
        <dbReference type="EMBL" id="NMP59538.1"/>
    </source>
</evidence>
<protein>
    <recommendedName>
        <fullName evidence="4">Immunity protein</fullName>
    </recommendedName>
</protein>
<accession>A0A848MZW9</accession>
<dbReference type="Proteomes" id="UP000557857">
    <property type="component" value="Unassembled WGS sequence"/>
</dbReference>
<evidence type="ECO:0008006" key="4">
    <source>
        <dbReference type="Google" id="ProtNLM"/>
    </source>
</evidence>
<sequence length="67" mass="7665">MYTIPIVMTIMGTIFLGFNIYLFLSEYKEAATQQSKKQLSINYMALICSLVVLSLGVTYFFIINNQL</sequence>
<keyword evidence="1" id="KW-0472">Membrane</keyword>
<keyword evidence="1" id="KW-0812">Transmembrane</keyword>
<evidence type="ECO:0000313" key="3">
    <source>
        <dbReference type="Proteomes" id="UP000557857"/>
    </source>
</evidence>
<proteinExistence type="predicted"/>
<keyword evidence="1" id="KW-1133">Transmembrane helix</keyword>
<comment type="caution">
    <text evidence="2">The sequence shown here is derived from an EMBL/GenBank/DDBJ whole genome shotgun (WGS) entry which is preliminary data.</text>
</comment>
<feature type="transmembrane region" description="Helical" evidence="1">
    <location>
        <begin position="6"/>
        <end position="24"/>
    </location>
</feature>
<name>A0A848MZW9_ENTMU</name>
<reference evidence="2 3" key="1">
    <citation type="submission" date="2020-04" db="EMBL/GenBank/DDBJ databases">
        <authorList>
            <person name="Abaymova A."/>
            <person name="Teymurazov M."/>
            <person name="Tazyna O."/>
            <person name="Chatushin Y."/>
            <person name="Svetoch E."/>
            <person name="Pereligyn V."/>
            <person name="Pohylenko V."/>
            <person name="Platonov M."/>
            <person name="Kartsev N."/>
            <person name="Skryabin Y."/>
            <person name="Sizova A."/>
            <person name="Solomentsev V."/>
            <person name="Kislichkina A."/>
            <person name="Bogun A."/>
        </authorList>
    </citation>
    <scope>NUCLEOTIDE SEQUENCE [LARGE SCALE GENOMIC DNA]</scope>
    <source>
        <strain evidence="3">SCPM-O-B-8398 (E28)</strain>
    </source>
</reference>
<evidence type="ECO:0000256" key="1">
    <source>
        <dbReference type="SAM" id="Phobius"/>
    </source>
</evidence>
<organism evidence="2 3">
    <name type="scientific">Enterococcus mundtii</name>
    <dbReference type="NCBI Taxonomy" id="53346"/>
    <lineage>
        <taxon>Bacteria</taxon>
        <taxon>Bacillati</taxon>
        <taxon>Bacillota</taxon>
        <taxon>Bacilli</taxon>
        <taxon>Lactobacillales</taxon>
        <taxon>Enterococcaceae</taxon>
        <taxon>Enterococcus</taxon>
    </lineage>
</organism>
<dbReference type="AlphaFoldDB" id="A0A848MZW9"/>